<dbReference type="RefSeq" id="WP_157687995.1">
    <property type="nucleotide sequence ID" value="NZ_CP034345.1"/>
</dbReference>
<name>A0A6B9F0N2_9EURY</name>
<dbReference type="PANTHER" id="PTHR39967">
    <property type="match status" value="1"/>
</dbReference>
<proteinExistence type="predicted"/>
<evidence type="ECO:0000313" key="3">
    <source>
        <dbReference type="Proteomes" id="UP000428325"/>
    </source>
</evidence>
<dbReference type="PANTHER" id="PTHR39967:SF1">
    <property type="entry name" value="ISH14-TYPE TRANSPOSASE HSIRS44"/>
    <property type="match status" value="1"/>
</dbReference>
<dbReference type="EMBL" id="CP034345">
    <property type="protein sequence ID" value="QGX93756.1"/>
    <property type="molecule type" value="Genomic_DNA"/>
</dbReference>
<dbReference type="AlphaFoldDB" id="A0A6B9F0N2"/>
<keyword evidence="3" id="KW-1185">Reference proteome</keyword>
<organism evidence="2 3">
    <name type="scientific">Haloplanus rallus</name>
    <dbReference type="NCBI Taxonomy" id="1816183"/>
    <lineage>
        <taxon>Archaea</taxon>
        <taxon>Methanobacteriati</taxon>
        <taxon>Methanobacteriota</taxon>
        <taxon>Stenosarchaea group</taxon>
        <taxon>Halobacteria</taxon>
        <taxon>Halobacteriales</taxon>
        <taxon>Haloferacaceae</taxon>
        <taxon>Haloplanus</taxon>
    </lineage>
</organism>
<evidence type="ECO:0000259" key="1">
    <source>
        <dbReference type="Pfam" id="PF13610"/>
    </source>
</evidence>
<dbReference type="OrthoDB" id="284122at2157"/>
<reference evidence="2 3" key="1">
    <citation type="submission" date="2018-12" db="EMBL/GenBank/DDBJ databases">
        <title>Complete genome sequence of Haloplanus rallus MBLA0036.</title>
        <authorList>
            <person name="Nam Y.-d."/>
            <person name="Kang J."/>
            <person name="Chung W.-H."/>
            <person name="Park Y.S."/>
        </authorList>
    </citation>
    <scope>NUCLEOTIDE SEQUENCE [LARGE SCALE GENOMIC DNA]</scope>
    <source>
        <strain evidence="2 3">MBLA0036</strain>
    </source>
</reference>
<gene>
    <name evidence="2" type="ORF">EI982_02590</name>
</gene>
<dbReference type="Pfam" id="PF13610">
    <property type="entry name" value="DDE_Tnp_IS240"/>
    <property type="match status" value="1"/>
</dbReference>
<dbReference type="NCBIfam" id="NF033587">
    <property type="entry name" value="transpos_IS6"/>
    <property type="match status" value="1"/>
</dbReference>
<protein>
    <submittedName>
        <fullName evidence="2">IS6 family transposase</fullName>
    </submittedName>
</protein>
<dbReference type="GeneID" id="43368391"/>
<feature type="domain" description="DDE" evidence="1">
    <location>
        <begin position="81"/>
        <end position="190"/>
    </location>
</feature>
<evidence type="ECO:0000313" key="2">
    <source>
        <dbReference type="EMBL" id="QGX93756.1"/>
    </source>
</evidence>
<dbReference type="InterPro" id="IPR047930">
    <property type="entry name" value="Transpos_IS6"/>
</dbReference>
<dbReference type="Proteomes" id="UP000428325">
    <property type="component" value="Chromosome"/>
</dbReference>
<accession>A0A6B9F0N2</accession>
<dbReference type="KEGG" id="hra:EI982_02590"/>
<dbReference type="InterPro" id="IPR032874">
    <property type="entry name" value="DDE_dom"/>
</dbReference>
<sequence>MLEIARLSDGSNRFELGFVERESTPEPAMKLGIRLHLAGLSLSNTISILDSLGVERCRSTVHNWVQKADLQPTDGADPDHVAVDETVIQLNDERFWLYAAVDPETNRLLHVKLSPTRNQAITEMFLSELRKKHLVDDALFLVDSAPWLQAALHRHGLDYRYEKHGNRNAVERVFRELKRRTNQFSNCFSHAEADTVENWLQAFAFAWNQLI</sequence>